<keyword evidence="2" id="KW-1185">Reference proteome</keyword>
<sequence>MENHERVERELLEQCGRVATLTECFAWMKRCDECVESSEELCRTKRPRLAVGHRQSAVARIARLAGARTQLERWFVHVGEPRQFLEDAGSVVLERVRGVIERHGSVKVNTAFNGEFIASDKRTVMSINSKNCELYPTSNVREWYVSRVIEPTLTSLEEHQERDSGWALSRILNLTVSVNKLNPMRAGCHITVLKKIKDKHALVNVGSNDNACFAWSVVAALYPAERHAERESSYPHYSTVLNLDGVEFPVKLKDISKFERSNNVSVNVYGIEDGNILPLQLTDDKREKHVDLLYVQDGGTRHFVTIKHLSCLVSTQINKYGHKKYFCDR</sequence>
<accession>A0A151ICY8</accession>
<dbReference type="PANTHER" id="PTHR31511:SF12">
    <property type="entry name" value="RHO TERMINATION FACTOR N-TERMINAL DOMAIN-CONTAINING PROTEIN"/>
    <property type="match status" value="1"/>
</dbReference>
<dbReference type="Proteomes" id="UP000078542">
    <property type="component" value="Unassembled WGS sequence"/>
</dbReference>
<dbReference type="EMBL" id="KQ977997">
    <property type="protein sequence ID" value="KYM98256.1"/>
    <property type="molecule type" value="Genomic_DNA"/>
</dbReference>
<name>A0A151ICY8_9HYME</name>
<proteinExistence type="predicted"/>
<evidence type="ECO:0000313" key="1">
    <source>
        <dbReference type="EMBL" id="KYM98256.1"/>
    </source>
</evidence>
<evidence type="ECO:0000313" key="2">
    <source>
        <dbReference type="Proteomes" id="UP000078542"/>
    </source>
</evidence>
<gene>
    <name evidence="1" type="ORF">ALC62_11043</name>
</gene>
<dbReference type="STRING" id="456900.A0A151ICY8"/>
<dbReference type="AlphaFoldDB" id="A0A151ICY8"/>
<organism evidence="1 2">
    <name type="scientific">Cyphomyrmex costatus</name>
    <dbReference type="NCBI Taxonomy" id="456900"/>
    <lineage>
        <taxon>Eukaryota</taxon>
        <taxon>Metazoa</taxon>
        <taxon>Ecdysozoa</taxon>
        <taxon>Arthropoda</taxon>
        <taxon>Hexapoda</taxon>
        <taxon>Insecta</taxon>
        <taxon>Pterygota</taxon>
        <taxon>Neoptera</taxon>
        <taxon>Endopterygota</taxon>
        <taxon>Hymenoptera</taxon>
        <taxon>Apocrita</taxon>
        <taxon>Aculeata</taxon>
        <taxon>Formicoidea</taxon>
        <taxon>Formicidae</taxon>
        <taxon>Myrmicinae</taxon>
        <taxon>Cyphomyrmex</taxon>
    </lineage>
</organism>
<protein>
    <submittedName>
        <fullName evidence="1">Uncharacterized protein</fullName>
    </submittedName>
</protein>
<dbReference type="PANTHER" id="PTHR31511">
    <property type="entry name" value="PROTEIN CBG23764"/>
    <property type="match status" value="1"/>
</dbReference>
<reference evidence="1 2" key="1">
    <citation type="submission" date="2016-03" db="EMBL/GenBank/DDBJ databases">
        <title>Cyphomyrmex costatus WGS genome.</title>
        <authorList>
            <person name="Nygaard S."/>
            <person name="Hu H."/>
            <person name="Boomsma J."/>
            <person name="Zhang G."/>
        </authorList>
    </citation>
    <scope>NUCLEOTIDE SEQUENCE [LARGE SCALE GENOMIC DNA]</scope>
    <source>
        <strain evidence="1">MS0001</strain>
        <tissue evidence="1">Whole body</tissue>
    </source>
</reference>